<accession>A0A5J5GJ82</accession>
<gene>
    <name evidence="2" type="ORF">F3S47_11810</name>
</gene>
<protein>
    <submittedName>
        <fullName evidence="2">Uncharacterized protein</fullName>
    </submittedName>
</protein>
<feature type="chain" id="PRO_5023876367" evidence="1">
    <location>
        <begin position="21"/>
        <end position="190"/>
    </location>
</feature>
<keyword evidence="3" id="KW-1185">Reference proteome</keyword>
<proteinExistence type="predicted"/>
<dbReference type="RefSeq" id="WP_150445460.1">
    <property type="nucleotide sequence ID" value="NZ_VYQE01000003.1"/>
</dbReference>
<feature type="signal peptide" evidence="1">
    <location>
        <begin position="1"/>
        <end position="20"/>
    </location>
</feature>
<evidence type="ECO:0000313" key="2">
    <source>
        <dbReference type="EMBL" id="KAA9008177.1"/>
    </source>
</evidence>
<keyword evidence="1" id="KW-0732">Signal</keyword>
<dbReference type="EMBL" id="VYQE01000003">
    <property type="protein sequence ID" value="KAA9008177.1"/>
    <property type="molecule type" value="Genomic_DNA"/>
</dbReference>
<organism evidence="2 3">
    <name type="scientific">Histidinibacterium aquaticum</name>
    <dbReference type="NCBI Taxonomy" id="2613962"/>
    <lineage>
        <taxon>Bacteria</taxon>
        <taxon>Pseudomonadati</taxon>
        <taxon>Pseudomonadota</taxon>
        <taxon>Alphaproteobacteria</taxon>
        <taxon>Rhodobacterales</taxon>
        <taxon>Paracoccaceae</taxon>
        <taxon>Histidinibacterium</taxon>
    </lineage>
</organism>
<sequence>MLRSPLAAAAVFALSVPAGATEYDAALQDFLDTEMRQWAESPLIVDALIQQNALHAGLDRDRILELDRAWRADVGDPGSPIIAPVLNGPLAVYLRNLVDSTNGMVTEIFVMDDKGLNVAVSHITSDYWQGDEPKYQQTYARGADGVHISEIEFDESSQRFQGQISITLTDPASGAPIGAMTVGVDAEALM</sequence>
<reference evidence="2 3" key="1">
    <citation type="submission" date="2019-09" db="EMBL/GenBank/DDBJ databases">
        <authorList>
            <person name="Park J.-S."/>
            <person name="Choi H.-J."/>
        </authorList>
    </citation>
    <scope>NUCLEOTIDE SEQUENCE [LARGE SCALE GENOMIC DNA]</scope>
    <source>
        <strain evidence="2 3">176SS1-4</strain>
    </source>
</reference>
<dbReference type="Proteomes" id="UP000326554">
    <property type="component" value="Unassembled WGS sequence"/>
</dbReference>
<evidence type="ECO:0000256" key="1">
    <source>
        <dbReference type="SAM" id="SignalP"/>
    </source>
</evidence>
<evidence type="ECO:0000313" key="3">
    <source>
        <dbReference type="Proteomes" id="UP000326554"/>
    </source>
</evidence>
<name>A0A5J5GJ82_9RHOB</name>
<comment type="caution">
    <text evidence="2">The sequence shown here is derived from an EMBL/GenBank/DDBJ whole genome shotgun (WGS) entry which is preliminary data.</text>
</comment>
<dbReference type="AlphaFoldDB" id="A0A5J5GJ82"/>